<keyword evidence="4 5" id="KW-0472">Membrane</keyword>
<evidence type="ECO:0000256" key="1">
    <source>
        <dbReference type="ARBA" id="ARBA00004141"/>
    </source>
</evidence>
<feature type="transmembrane region" description="Helical" evidence="5">
    <location>
        <begin position="168"/>
        <end position="185"/>
    </location>
</feature>
<feature type="transmembrane region" description="Helical" evidence="5">
    <location>
        <begin position="6"/>
        <end position="25"/>
    </location>
</feature>
<organism evidence="6 7">
    <name type="scientific">Kosmotoga pacifica</name>
    <dbReference type="NCBI Taxonomy" id="1330330"/>
    <lineage>
        <taxon>Bacteria</taxon>
        <taxon>Thermotogati</taxon>
        <taxon>Thermotogota</taxon>
        <taxon>Thermotogae</taxon>
        <taxon>Kosmotogales</taxon>
        <taxon>Kosmotogaceae</taxon>
        <taxon>Kosmotoga</taxon>
    </lineage>
</organism>
<keyword evidence="3 5" id="KW-1133">Transmembrane helix</keyword>
<evidence type="ECO:0008006" key="8">
    <source>
        <dbReference type="Google" id="ProtNLM"/>
    </source>
</evidence>
<dbReference type="InterPro" id="IPR052561">
    <property type="entry name" value="ComplexI_Subunit1"/>
</dbReference>
<dbReference type="EMBL" id="CP011232">
    <property type="protein sequence ID" value="AKI97567.1"/>
    <property type="molecule type" value="Genomic_DNA"/>
</dbReference>
<accession>A0A0G2Z7P4</accession>
<feature type="transmembrane region" description="Helical" evidence="5">
    <location>
        <begin position="224"/>
        <end position="241"/>
    </location>
</feature>
<dbReference type="InterPro" id="IPR001694">
    <property type="entry name" value="NADH_UbQ_OxRdtase_su1/FPO"/>
</dbReference>
<dbReference type="InterPro" id="IPR018086">
    <property type="entry name" value="NADH_UbQ_OxRdtase_su1_CS"/>
</dbReference>
<dbReference type="PANTHER" id="PTHR43359">
    <property type="entry name" value="FORMATE HYDROGENLYASE SUBUNIT 4"/>
    <property type="match status" value="1"/>
</dbReference>
<name>A0A0G2Z7P4_9BACT</name>
<evidence type="ECO:0000256" key="3">
    <source>
        <dbReference type="ARBA" id="ARBA00022989"/>
    </source>
</evidence>
<dbReference type="Pfam" id="PF00146">
    <property type="entry name" value="NADHdh"/>
    <property type="match status" value="1"/>
</dbReference>
<dbReference type="STRING" id="1330330.IX53_06770"/>
<dbReference type="AlphaFoldDB" id="A0A0G2Z7P4"/>
<dbReference type="OrthoDB" id="9803734at2"/>
<comment type="subcellular location">
    <subcellularLocation>
        <location evidence="1">Membrane</location>
        <topology evidence="1">Multi-pass membrane protein</topology>
    </subcellularLocation>
</comment>
<dbReference type="PATRIC" id="fig|1330330.3.peg.1372"/>
<dbReference type="GO" id="GO:0005886">
    <property type="term" value="C:plasma membrane"/>
    <property type="evidence" value="ECO:0007669"/>
    <property type="project" value="TreeGrafter"/>
</dbReference>
<proteinExistence type="predicted"/>
<dbReference type="RefSeq" id="WP_047754702.1">
    <property type="nucleotide sequence ID" value="NZ_CAJUHA010000017.1"/>
</dbReference>
<dbReference type="PANTHER" id="PTHR43359:SF1">
    <property type="entry name" value="FORMATE HYDROGENLYASE SUBUNIT 4-RELATED"/>
    <property type="match status" value="1"/>
</dbReference>
<feature type="transmembrane region" description="Helical" evidence="5">
    <location>
        <begin position="102"/>
        <end position="124"/>
    </location>
</feature>
<evidence type="ECO:0000313" key="7">
    <source>
        <dbReference type="Proteomes" id="UP000035159"/>
    </source>
</evidence>
<dbReference type="PROSITE" id="PS00668">
    <property type="entry name" value="COMPLEX1_ND1_2"/>
    <property type="match status" value="1"/>
</dbReference>
<feature type="transmembrane region" description="Helical" evidence="5">
    <location>
        <begin position="247"/>
        <end position="268"/>
    </location>
</feature>
<keyword evidence="7" id="KW-1185">Reference proteome</keyword>
<evidence type="ECO:0000313" key="6">
    <source>
        <dbReference type="EMBL" id="AKI97567.1"/>
    </source>
</evidence>
<keyword evidence="2 5" id="KW-0812">Transmembrane</keyword>
<evidence type="ECO:0000256" key="4">
    <source>
        <dbReference type="ARBA" id="ARBA00023136"/>
    </source>
</evidence>
<feature type="transmembrane region" description="Helical" evidence="5">
    <location>
        <begin position="65"/>
        <end position="90"/>
    </location>
</feature>
<gene>
    <name evidence="6" type="ORF">IX53_06770</name>
</gene>
<evidence type="ECO:0000256" key="2">
    <source>
        <dbReference type="ARBA" id="ARBA00022692"/>
    </source>
</evidence>
<sequence length="300" mass="32921">MIAVYTLLFPGLVFSLFCGMIAWWIERKLSALFQHRVGPPWYQNFVDFFKLMGKESIVPEDSASLMYTIAPMIAFASIVSFATVLGGAVFLKTEIAGDLILLLYLSSLISTAIFLGASASANVYAAIGASRELKMLLSDELVFIMVVLVPVAKSGFSFRLGGLFDNPAIASFSGIVAYILGLLCIQAKLALQPFDLPEAETEIAGGVEIEYSGVLLGIWKLTKGMEFFVYPLFLSVLFFGVKKGFSGLLLNVLFYFLTLILLIVMKNVNPRVTIEKMLNFFWKILSPLALIVLIIALFGG</sequence>
<dbReference type="KEGG" id="kpf:IX53_06770"/>
<feature type="transmembrane region" description="Helical" evidence="5">
    <location>
        <begin position="280"/>
        <end position="299"/>
    </location>
</feature>
<dbReference type="Proteomes" id="UP000035159">
    <property type="component" value="Chromosome"/>
</dbReference>
<protein>
    <recommendedName>
        <fullName evidence="8">NADH dehydrogenase</fullName>
    </recommendedName>
</protein>
<evidence type="ECO:0000256" key="5">
    <source>
        <dbReference type="SAM" id="Phobius"/>
    </source>
</evidence>
<reference evidence="6 7" key="1">
    <citation type="submission" date="2015-04" db="EMBL/GenBank/DDBJ databases">
        <title>Complete Genome Sequence of Kosmotoga pacifica SLHLJ1.</title>
        <authorList>
            <person name="Jiang L.J."/>
            <person name="Shao Z.Z."/>
            <person name="Jebbar M."/>
        </authorList>
    </citation>
    <scope>NUCLEOTIDE SEQUENCE [LARGE SCALE GENOMIC DNA]</scope>
    <source>
        <strain evidence="6 7">SLHLJ1</strain>
    </source>
</reference>
<feature type="transmembrane region" description="Helical" evidence="5">
    <location>
        <begin position="136"/>
        <end position="156"/>
    </location>
</feature>